<dbReference type="Proteomes" id="UP000501063">
    <property type="component" value="Plasmid pPniHBP1_2"/>
</dbReference>
<keyword evidence="3" id="KW-0614">Plasmid</keyword>
<feature type="compositionally biased region" description="Acidic residues" evidence="1">
    <location>
        <begin position="9"/>
        <end position="23"/>
    </location>
</feature>
<dbReference type="AlphaFoldDB" id="A0A6G6J9N7"/>
<name>A0A6G6J9N7_PSENT</name>
<protein>
    <submittedName>
        <fullName evidence="3">DUF4263 domain-containing protein</fullName>
    </submittedName>
</protein>
<proteinExistence type="predicted"/>
<gene>
    <name evidence="3" type="ORF">G5B91_33085</name>
</gene>
<organism evidence="3 4">
    <name type="scientific">Pseudomonas nitroreducens</name>
    <dbReference type="NCBI Taxonomy" id="46680"/>
    <lineage>
        <taxon>Bacteria</taxon>
        <taxon>Pseudomonadati</taxon>
        <taxon>Pseudomonadota</taxon>
        <taxon>Gammaproteobacteria</taxon>
        <taxon>Pseudomonadales</taxon>
        <taxon>Pseudomonadaceae</taxon>
        <taxon>Pseudomonas</taxon>
    </lineage>
</organism>
<dbReference type="EMBL" id="CP049141">
    <property type="protein sequence ID" value="QIE91191.1"/>
    <property type="molecule type" value="Genomic_DNA"/>
</dbReference>
<feature type="region of interest" description="Disordered" evidence="1">
    <location>
        <begin position="1"/>
        <end position="44"/>
    </location>
</feature>
<accession>A0A6G6J9N7</accession>
<evidence type="ECO:0000256" key="1">
    <source>
        <dbReference type="SAM" id="MobiDB-lite"/>
    </source>
</evidence>
<dbReference type="RefSeq" id="WP_037007598.1">
    <property type="nucleotide sequence ID" value="NZ_CP049141.1"/>
</dbReference>
<geneLocation type="plasmid" evidence="4">
    <name>ppnihbp1_2</name>
</geneLocation>
<dbReference type="Pfam" id="PF14082">
    <property type="entry name" value="SduA_C"/>
    <property type="match status" value="1"/>
</dbReference>
<sequence length="512" mass="57524">MSEISDTQNDGESDFDGWDDEHEDLIGALGQEGHAESAEEDGYQSPDDIRVALETSTFNGEACAEIYAYDEQSGTVDSERKILLARINDSELTMYPLDVDRLRRCIRGPKYDELTTITVVPDTYMGWELPRSVQEFDEILTVLPIGFSRYARYGLGFKWEYRLIPEAILEEVGVTELRIEPGDIAKIELPVFRLGMDRFTAIRKSIDSIAARSRVRSLKDRRLAAYNETLHAARPNEYERRFPEVKANEIYELVKLGGKTGRSSNRSVRDGLAAAQVVREDAQKLAKQDPSKLFELKAVIEQVTLAQLIGEFESMLQKKLPEQKWQDFFKANPFVLGLAFPYPVILLKDQAHVGGTTISGKDESIVDFLIAQRFTGNLAIVEIKRPDTPLLYTDPYRGDLYSPHRELTGSMAQALDQRAQLLHHFAAKKSLDPALSGSHVSSVNCIVIVGTLPEGIAQVRSLDIFRHSSKDVSVVTFQELLEKLKELYRLMSAGEQNPVQSELLPSLGEPVL</sequence>
<evidence type="ECO:0000313" key="4">
    <source>
        <dbReference type="Proteomes" id="UP000501063"/>
    </source>
</evidence>
<dbReference type="InterPro" id="IPR025359">
    <property type="entry name" value="SduA_C"/>
</dbReference>
<reference evidence="3 4" key="1">
    <citation type="submission" date="2020-02" db="EMBL/GenBank/DDBJ databases">
        <title>Integrative conjugative elements (ICEs) and plasmids drive adaptation of Pseudomonas nitroreducens strain HBP1 to wastewater environment.</title>
        <authorList>
            <person name="Sentchilo V."/>
            <person name="Carraro N."/>
            <person name="Bertelli C."/>
            <person name="van der Meer J.R."/>
        </authorList>
    </citation>
    <scope>NUCLEOTIDE SEQUENCE [LARGE SCALE GENOMIC DNA]</scope>
    <source>
        <strain evidence="3 4">HBP1</strain>
        <plasmid evidence="4">ppnihbp1_2</plasmid>
    </source>
</reference>
<feature type="domain" description="Shedu protein SduA C-terminal" evidence="2">
    <location>
        <begin position="321"/>
        <end position="481"/>
    </location>
</feature>
<evidence type="ECO:0000259" key="2">
    <source>
        <dbReference type="Pfam" id="PF14082"/>
    </source>
</evidence>
<dbReference type="KEGG" id="pnt:G5B91_33085"/>
<evidence type="ECO:0000313" key="3">
    <source>
        <dbReference type="EMBL" id="QIE91191.1"/>
    </source>
</evidence>